<evidence type="ECO:0000313" key="2">
    <source>
        <dbReference type="Proteomes" id="UP000800094"/>
    </source>
</evidence>
<dbReference type="EMBL" id="ML987189">
    <property type="protein sequence ID" value="KAF2256016.1"/>
    <property type="molecule type" value="Genomic_DNA"/>
</dbReference>
<accession>A0A6A6J066</accession>
<dbReference type="GeneID" id="54587640"/>
<dbReference type="Proteomes" id="UP000800094">
    <property type="component" value="Unassembled WGS sequence"/>
</dbReference>
<dbReference type="RefSeq" id="XP_033691020.1">
    <property type="nucleotide sequence ID" value="XM_033834310.1"/>
</dbReference>
<evidence type="ECO:0000313" key="1">
    <source>
        <dbReference type="EMBL" id="KAF2256016.1"/>
    </source>
</evidence>
<proteinExistence type="predicted"/>
<gene>
    <name evidence="1" type="ORF">BU26DRAFT_573872</name>
</gene>
<dbReference type="AlphaFoldDB" id="A0A6A6J066"/>
<sequence>MWRRVLRIDCGGHHRDMRTVGKRSWDLMLQTSHAEVRTIQDMEGGLAPSPLCIVSSAITHTTSLGNFVKSISRNIFRHGAFYYPIKGRTVVAKADIPTGTRFFPETPLLALSNSQTSLRELIEDVNGLSYEHNYLFLQLSRHASASIKEQAFNEFQCKT</sequence>
<organism evidence="1 2">
    <name type="scientific">Trematosphaeria pertusa</name>
    <dbReference type="NCBI Taxonomy" id="390896"/>
    <lineage>
        <taxon>Eukaryota</taxon>
        <taxon>Fungi</taxon>
        <taxon>Dikarya</taxon>
        <taxon>Ascomycota</taxon>
        <taxon>Pezizomycotina</taxon>
        <taxon>Dothideomycetes</taxon>
        <taxon>Pleosporomycetidae</taxon>
        <taxon>Pleosporales</taxon>
        <taxon>Massarineae</taxon>
        <taxon>Trematosphaeriaceae</taxon>
        <taxon>Trematosphaeria</taxon>
    </lineage>
</organism>
<keyword evidence="2" id="KW-1185">Reference proteome</keyword>
<name>A0A6A6J066_9PLEO</name>
<reference evidence="1" key="1">
    <citation type="journal article" date="2020" name="Stud. Mycol.">
        <title>101 Dothideomycetes genomes: a test case for predicting lifestyles and emergence of pathogens.</title>
        <authorList>
            <person name="Haridas S."/>
            <person name="Albert R."/>
            <person name="Binder M."/>
            <person name="Bloem J."/>
            <person name="Labutti K."/>
            <person name="Salamov A."/>
            <person name="Andreopoulos B."/>
            <person name="Baker S."/>
            <person name="Barry K."/>
            <person name="Bills G."/>
            <person name="Bluhm B."/>
            <person name="Cannon C."/>
            <person name="Castanera R."/>
            <person name="Culley D."/>
            <person name="Daum C."/>
            <person name="Ezra D."/>
            <person name="Gonzalez J."/>
            <person name="Henrissat B."/>
            <person name="Kuo A."/>
            <person name="Liang C."/>
            <person name="Lipzen A."/>
            <person name="Lutzoni F."/>
            <person name="Magnuson J."/>
            <person name="Mondo S."/>
            <person name="Nolan M."/>
            <person name="Ohm R."/>
            <person name="Pangilinan J."/>
            <person name="Park H.-J."/>
            <person name="Ramirez L."/>
            <person name="Alfaro M."/>
            <person name="Sun H."/>
            <person name="Tritt A."/>
            <person name="Yoshinaga Y."/>
            <person name="Zwiers L.-H."/>
            <person name="Turgeon B."/>
            <person name="Goodwin S."/>
            <person name="Spatafora J."/>
            <person name="Crous P."/>
            <person name="Grigoriev I."/>
        </authorList>
    </citation>
    <scope>NUCLEOTIDE SEQUENCE</scope>
    <source>
        <strain evidence="1">CBS 122368</strain>
    </source>
</reference>
<protein>
    <submittedName>
        <fullName evidence="1">Uncharacterized protein</fullName>
    </submittedName>
</protein>